<dbReference type="InterPro" id="IPR050189">
    <property type="entry name" value="MFS_Efflux_Transporters"/>
</dbReference>
<evidence type="ECO:0000256" key="5">
    <source>
        <dbReference type="ARBA" id="ARBA00022448"/>
    </source>
</evidence>
<protein>
    <recommendedName>
        <fullName evidence="10">Bcr/CflA family efflux transporter</fullName>
    </recommendedName>
</protein>
<evidence type="ECO:0000256" key="1">
    <source>
        <dbReference type="ARBA" id="ARBA00003279"/>
    </source>
</evidence>
<comment type="similarity">
    <text evidence="3 10">Belongs to the major facilitator superfamily. Bcr/CmlA family.</text>
</comment>
<keyword evidence="5 10" id="KW-0813">Transport</keyword>
<dbReference type="PRINTS" id="PR01035">
    <property type="entry name" value="TCRTETA"/>
</dbReference>
<keyword evidence="6" id="KW-1003">Cell membrane</keyword>
<dbReference type="RefSeq" id="WP_035256584.1">
    <property type="nucleotide sequence ID" value="NZ_JFKE01000002.1"/>
</dbReference>
<evidence type="ECO:0000256" key="9">
    <source>
        <dbReference type="ARBA" id="ARBA00023136"/>
    </source>
</evidence>
<organism evidence="12 13">
    <name type="scientific">Actibacterium mucosum KCTC 23349</name>
    <dbReference type="NCBI Taxonomy" id="1454373"/>
    <lineage>
        <taxon>Bacteria</taxon>
        <taxon>Pseudomonadati</taxon>
        <taxon>Pseudomonadota</taxon>
        <taxon>Alphaproteobacteria</taxon>
        <taxon>Rhodobacterales</taxon>
        <taxon>Roseobacteraceae</taxon>
        <taxon>Actibacterium</taxon>
    </lineage>
</organism>
<evidence type="ECO:0000256" key="3">
    <source>
        <dbReference type="ARBA" id="ARBA00006236"/>
    </source>
</evidence>
<evidence type="ECO:0000256" key="6">
    <source>
        <dbReference type="ARBA" id="ARBA00022475"/>
    </source>
</evidence>
<dbReference type="InterPro" id="IPR011701">
    <property type="entry name" value="MFS"/>
</dbReference>
<reference evidence="12 13" key="1">
    <citation type="submission" date="2014-03" db="EMBL/GenBank/DDBJ databases">
        <title>Draft Genome Sequence of Actibacterium mucosum KCTC 23349, a Marine Alphaproteobacterium with Complex Ionic Requirements Isolated from Mediterranean Seawater at Malvarrosa Beach, Valencia, Spain.</title>
        <authorList>
            <person name="Arahal D.R."/>
            <person name="Shao Z."/>
            <person name="Lai Q."/>
            <person name="Pujalte M.J."/>
        </authorList>
    </citation>
    <scope>NUCLEOTIDE SEQUENCE [LARGE SCALE GENOMIC DNA]</scope>
    <source>
        <strain evidence="12 13">KCTC 23349</strain>
    </source>
</reference>
<dbReference type="AlphaFoldDB" id="A0A037ZK67"/>
<evidence type="ECO:0000256" key="10">
    <source>
        <dbReference type="RuleBase" id="RU365088"/>
    </source>
</evidence>
<dbReference type="GO" id="GO:0005886">
    <property type="term" value="C:plasma membrane"/>
    <property type="evidence" value="ECO:0007669"/>
    <property type="project" value="UniProtKB-SubCell"/>
</dbReference>
<evidence type="ECO:0000313" key="13">
    <source>
        <dbReference type="Proteomes" id="UP000026249"/>
    </source>
</evidence>
<feature type="transmembrane region" description="Helical" evidence="10">
    <location>
        <begin position="284"/>
        <end position="305"/>
    </location>
</feature>
<dbReference type="PANTHER" id="PTHR43124">
    <property type="entry name" value="PURINE EFFLUX PUMP PBUE"/>
    <property type="match status" value="1"/>
</dbReference>
<feature type="transmembrane region" description="Helical" evidence="10">
    <location>
        <begin position="108"/>
        <end position="128"/>
    </location>
</feature>
<feature type="transmembrane region" description="Helical" evidence="10">
    <location>
        <begin position="249"/>
        <end position="272"/>
    </location>
</feature>
<comment type="caution">
    <text evidence="12">The sequence shown here is derived from an EMBL/GenBank/DDBJ whole genome shotgun (WGS) entry which is preliminary data.</text>
</comment>
<dbReference type="CDD" id="cd17320">
    <property type="entry name" value="MFS_MdfA_MDR_like"/>
    <property type="match status" value="1"/>
</dbReference>
<dbReference type="GO" id="GO:0042910">
    <property type="term" value="F:xenobiotic transmembrane transporter activity"/>
    <property type="evidence" value="ECO:0007669"/>
    <property type="project" value="InterPro"/>
</dbReference>
<dbReference type="InterPro" id="IPR004812">
    <property type="entry name" value="Efflux_drug-R_Bcr/CmlA"/>
</dbReference>
<comment type="similarity">
    <text evidence="4">Belongs to the major facilitator superfamily. TCR/Tet family.</text>
</comment>
<dbReference type="PANTHER" id="PTHR43124:SF3">
    <property type="entry name" value="CHLORAMPHENICOL EFFLUX PUMP RV0191"/>
    <property type="match status" value="1"/>
</dbReference>
<proteinExistence type="inferred from homology"/>
<dbReference type="OrthoDB" id="9800416at2"/>
<dbReference type="InterPro" id="IPR036259">
    <property type="entry name" value="MFS_trans_sf"/>
</dbReference>
<dbReference type="Gene3D" id="1.20.1720.10">
    <property type="entry name" value="Multidrug resistance protein D"/>
    <property type="match status" value="1"/>
</dbReference>
<feature type="transmembrane region" description="Helical" evidence="10">
    <location>
        <begin position="166"/>
        <end position="189"/>
    </location>
</feature>
<dbReference type="STRING" id="1454373.ACMU_06000"/>
<dbReference type="PROSITE" id="PS50850">
    <property type="entry name" value="MFS"/>
    <property type="match status" value="1"/>
</dbReference>
<accession>A0A037ZK67</accession>
<evidence type="ECO:0000259" key="11">
    <source>
        <dbReference type="PROSITE" id="PS50850"/>
    </source>
</evidence>
<dbReference type="InterPro" id="IPR005829">
    <property type="entry name" value="Sugar_transporter_CS"/>
</dbReference>
<keyword evidence="7 10" id="KW-0812">Transmembrane</keyword>
<dbReference type="Proteomes" id="UP000026249">
    <property type="component" value="Unassembled WGS sequence"/>
</dbReference>
<sequence>MSSEQPARFLDRSTPPHVVTLVLMAGLSAAAMNLFLPSLPSLAAHFDVEYGTIGLAVGLYLAVNAPMQILIGPLSDRYGRRAITLIGFAVFVVATLGCILAPNVEVFLLMRMLQATAVAGIVIGRAVIRDVVSNPDDAASMIGYVTMGMALVPMVAPALGGVLDTYFGWQATFVALLIMGMAMLTLVWADMGETFTPRPITLAKQFSEYPELFRSRRFWGYALISGFSSGAFFAYLGGGPKIGEEVYGLTPAMVGAFFGMPALGYMMGNFLSGRFSGRLGLGRMIFAGTYTVSAGMLLALFTTSLNLGHPLAFFGPMVLLGLGNGLVIPNATAGMISVRPHLAGSASGLGGAIMLGGGATLSMIAGNLMDHGAAERPLLLLMLASSVAGIVTMLYVRHVDRKEAAATA</sequence>
<feature type="transmembrane region" description="Helical" evidence="10">
    <location>
        <begin position="311"/>
        <end position="330"/>
    </location>
</feature>
<dbReference type="EMBL" id="JFKE01000002">
    <property type="protein sequence ID" value="KAJ56493.1"/>
    <property type="molecule type" value="Genomic_DNA"/>
</dbReference>
<feature type="domain" description="Major facilitator superfamily (MFS) profile" evidence="11">
    <location>
        <begin position="17"/>
        <end position="401"/>
    </location>
</feature>
<gene>
    <name evidence="12" type="ORF">ACMU_06000</name>
</gene>
<comment type="subcellular location">
    <subcellularLocation>
        <location evidence="10">Cell inner membrane</location>
        <topology evidence="10">Multi-pass membrane protein</topology>
    </subcellularLocation>
    <subcellularLocation>
        <location evidence="2">Cell membrane</location>
        <topology evidence="2">Multi-pass membrane protein</topology>
    </subcellularLocation>
</comment>
<keyword evidence="10" id="KW-0997">Cell inner membrane</keyword>
<dbReference type="NCBIfam" id="TIGR00710">
    <property type="entry name" value="efflux_Bcr_CflA"/>
    <property type="match status" value="1"/>
</dbReference>
<name>A0A037ZK67_9RHOB</name>
<dbReference type="InterPro" id="IPR001958">
    <property type="entry name" value="Tet-R_TetA/multi-R_MdtG-like"/>
</dbReference>
<dbReference type="Pfam" id="PF07690">
    <property type="entry name" value="MFS_1"/>
    <property type="match status" value="1"/>
</dbReference>
<evidence type="ECO:0000256" key="4">
    <source>
        <dbReference type="ARBA" id="ARBA00007520"/>
    </source>
</evidence>
<dbReference type="GO" id="GO:1990961">
    <property type="term" value="P:xenobiotic detoxification by transmembrane export across the plasma membrane"/>
    <property type="evidence" value="ECO:0007669"/>
    <property type="project" value="InterPro"/>
</dbReference>
<keyword evidence="13" id="KW-1185">Reference proteome</keyword>
<feature type="transmembrane region" description="Helical" evidence="10">
    <location>
        <begin position="82"/>
        <end position="102"/>
    </location>
</feature>
<feature type="transmembrane region" description="Helical" evidence="10">
    <location>
        <begin position="342"/>
        <end position="365"/>
    </location>
</feature>
<feature type="transmembrane region" description="Helical" evidence="10">
    <location>
        <begin position="218"/>
        <end position="237"/>
    </location>
</feature>
<evidence type="ECO:0000256" key="8">
    <source>
        <dbReference type="ARBA" id="ARBA00022989"/>
    </source>
</evidence>
<evidence type="ECO:0000313" key="12">
    <source>
        <dbReference type="EMBL" id="KAJ56493.1"/>
    </source>
</evidence>
<feature type="transmembrane region" description="Helical" evidence="10">
    <location>
        <begin position="140"/>
        <end position="160"/>
    </location>
</feature>
<feature type="transmembrane region" description="Helical" evidence="10">
    <location>
        <begin position="377"/>
        <end position="396"/>
    </location>
</feature>
<evidence type="ECO:0000256" key="7">
    <source>
        <dbReference type="ARBA" id="ARBA00022692"/>
    </source>
</evidence>
<dbReference type="InterPro" id="IPR020846">
    <property type="entry name" value="MFS_dom"/>
</dbReference>
<feature type="transmembrane region" description="Helical" evidence="10">
    <location>
        <begin position="48"/>
        <end position="70"/>
    </location>
</feature>
<dbReference type="SUPFAM" id="SSF103473">
    <property type="entry name" value="MFS general substrate transporter"/>
    <property type="match status" value="1"/>
</dbReference>
<feature type="transmembrane region" description="Helical" evidence="10">
    <location>
        <begin position="18"/>
        <end position="36"/>
    </location>
</feature>
<keyword evidence="8 10" id="KW-1133">Transmembrane helix</keyword>
<comment type="function">
    <text evidence="1">Resistance to tetracycline by an active tetracycline efflux. This is an energy-dependent process that decreases the accumulation of the antibiotic in whole cells. This protein functions as a metal-tetracycline/H(+) antiporter.</text>
</comment>
<evidence type="ECO:0000256" key="2">
    <source>
        <dbReference type="ARBA" id="ARBA00004651"/>
    </source>
</evidence>
<keyword evidence="9 10" id="KW-0472">Membrane</keyword>
<dbReference type="PROSITE" id="PS00216">
    <property type="entry name" value="SUGAR_TRANSPORT_1"/>
    <property type="match status" value="1"/>
</dbReference>